<reference evidence="1" key="1">
    <citation type="journal article" date="2015" name="Nature">
        <title>Complex archaea that bridge the gap between prokaryotes and eukaryotes.</title>
        <authorList>
            <person name="Spang A."/>
            <person name="Saw J.H."/>
            <person name="Jorgensen S.L."/>
            <person name="Zaremba-Niedzwiedzka K."/>
            <person name="Martijn J."/>
            <person name="Lind A.E."/>
            <person name="van Eijk R."/>
            <person name="Schleper C."/>
            <person name="Guy L."/>
            <person name="Ettema T.J."/>
        </authorList>
    </citation>
    <scope>NUCLEOTIDE SEQUENCE</scope>
</reference>
<proteinExistence type="predicted"/>
<dbReference type="AlphaFoldDB" id="A0A0F9I529"/>
<name>A0A0F9I529_9ZZZZ</name>
<gene>
    <name evidence="1" type="ORF">LCGC14_1702640</name>
</gene>
<feature type="non-terminal residue" evidence="1">
    <location>
        <position position="73"/>
    </location>
</feature>
<dbReference type="EMBL" id="LAZR01015067">
    <property type="protein sequence ID" value="KKM14779.1"/>
    <property type="molecule type" value="Genomic_DNA"/>
</dbReference>
<protein>
    <submittedName>
        <fullName evidence="1">Uncharacterized protein</fullName>
    </submittedName>
</protein>
<organism evidence="1">
    <name type="scientific">marine sediment metagenome</name>
    <dbReference type="NCBI Taxonomy" id="412755"/>
    <lineage>
        <taxon>unclassified sequences</taxon>
        <taxon>metagenomes</taxon>
        <taxon>ecological metagenomes</taxon>
    </lineage>
</organism>
<accession>A0A0F9I529</accession>
<sequence>MATRGRTFDPFRDVPRAQDFTREGVIASGELLRPELLTRIGDTLGGLNEIGALRSGGTKVALEGINREFTDRF</sequence>
<evidence type="ECO:0000313" key="1">
    <source>
        <dbReference type="EMBL" id="KKM14779.1"/>
    </source>
</evidence>
<comment type="caution">
    <text evidence="1">The sequence shown here is derived from an EMBL/GenBank/DDBJ whole genome shotgun (WGS) entry which is preliminary data.</text>
</comment>